<dbReference type="InterPro" id="IPR000731">
    <property type="entry name" value="SSD"/>
</dbReference>
<feature type="transmembrane region" description="Helical" evidence="8">
    <location>
        <begin position="912"/>
        <end position="934"/>
    </location>
</feature>
<dbReference type="FunFam" id="1.20.1640.10:FF:000013">
    <property type="entry name" value="PaTched Related family"/>
    <property type="match status" value="1"/>
</dbReference>
<dbReference type="InterPro" id="IPR003392">
    <property type="entry name" value="PTHD_SSD"/>
</dbReference>
<keyword evidence="3" id="KW-1003">Cell membrane</keyword>
<dbReference type="AlphaFoldDB" id="A0A914DM88"/>
<dbReference type="SUPFAM" id="SSF82866">
    <property type="entry name" value="Multidrug efflux transporter AcrB transmembrane domain"/>
    <property type="match status" value="2"/>
</dbReference>
<protein>
    <submittedName>
        <fullName evidence="11">SSD domain-containing protein</fullName>
    </submittedName>
</protein>
<feature type="transmembrane region" description="Helical" evidence="8">
    <location>
        <begin position="832"/>
        <end position="856"/>
    </location>
</feature>
<dbReference type="Pfam" id="PF02460">
    <property type="entry name" value="Patched"/>
    <property type="match status" value="1"/>
</dbReference>
<dbReference type="Gene3D" id="1.20.1640.10">
    <property type="entry name" value="Multidrug efflux transporter AcrB transmembrane domain"/>
    <property type="match status" value="2"/>
</dbReference>
<dbReference type="PANTHER" id="PTHR10796:SF122">
    <property type="entry name" value="SSD DOMAIN-CONTAINING PROTEIN"/>
    <property type="match status" value="1"/>
</dbReference>
<accession>A0A914DM88</accession>
<dbReference type="PANTHER" id="PTHR10796">
    <property type="entry name" value="PATCHED-RELATED"/>
    <property type="match status" value="1"/>
</dbReference>
<dbReference type="Proteomes" id="UP000887540">
    <property type="component" value="Unplaced"/>
</dbReference>
<feature type="transmembrane region" description="Helical" evidence="8">
    <location>
        <begin position="804"/>
        <end position="826"/>
    </location>
</feature>
<evidence type="ECO:0000259" key="9">
    <source>
        <dbReference type="PROSITE" id="PS50156"/>
    </source>
</evidence>
<dbReference type="GO" id="GO:0030659">
    <property type="term" value="C:cytoplasmic vesicle membrane"/>
    <property type="evidence" value="ECO:0007669"/>
    <property type="project" value="TreeGrafter"/>
</dbReference>
<feature type="domain" description="SSD" evidence="9">
    <location>
        <begin position="337"/>
        <end position="491"/>
    </location>
</feature>
<sequence>MLRCGKNEHGERAFVRGLNIVFRKVGTAIARHPWKFISLSVFLATLAAVKIPITPMTNDVSDFTPYGARARKEIENYKQFFSNKGVPFAVYVLVTAKNDGNMLGIHELEETVQILDLVSDNFTLFNSATGQNESFSQFCQNFCTLNEPVRHFYRGFLVENNFQNSSFDHIDLSYPITTVLGRQLHMDPNFFGVKAAIGLPRELNNTDGELRTRVVSVNELRVSAGRSVLDDEKVRVHSNIREIKVIGLQFRAERPPEISEEDLKQWERNIVDYFQHHFKSNYVDVVVLTETFLTEEIVRAGLSLIPFLVIGFCVMSVFSSITMGLSAFYMGQMNIFKIFLAVMACVCPFIACGLALGTIFWLGLRFGSILCVTPFLVLAIGVDDAYLMVNAWQGVLKRKRAAKKLDSGSKIATANDSNDSSNKLLAEEIFIEMIHEIGPSMTITSLTNVLAFTIGAFTPTPEIQLFSIGSAAAMACDYIYQFTFFGALMVIIGRYELAMETITSENESENDSSINTRKASFVEVLQRLRSQFKQVFRNWTSNILTFYCKLLTNPIVTSIVLVFLGAYLYVAIFGILNTRAELTPEKLFLKDSDVIRILELRNDYIMPFYAVCFVFVNKPGNISNPYQVQRLHRLVRDFESLPSSLGQFSTKFWLRDYEMFIESSEEATKLLQEDPDAPATTVQYTRRNELKAFLDWPEFDFWNGFVRLEDNSGEEEELKLSKFLFTTAFYGPELKEWSSRVKLLNEWRQVADSYPDLEVSVFEDDAKFLDLIPTMVGQTLSSSICTLILMFLVCAVFMSHPSTVLVATAAIVSTCAGVFGILSLWGVDLDPIVMSAAIMSIGFSVDIPAHISYHFYKTGLGEGASMSVQKRLEECISCIGFPVLEAGLSTIICVLSLSFVKLHMAQVFVKTMVLVISLGLIHGLLIIPVIFYLISLFPMPGRRKFSIEKPPNIALPSIVFPSNELPEKGSK</sequence>
<feature type="transmembrane region" description="Helical" evidence="8">
    <location>
        <begin position="775"/>
        <end position="797"/>
    </location>
</feature>
<keyword evidence="4 8" id="KW-0812">Transmembrane</keyword>
<keyword evidence="6 8" id="KW-0472">Membrane</keyword>
<evidence type="ECO:0000256" key="1">
    <source>
        <dbReference type="ARBA" id="ARBA00004651"/>
    </source>
</evidence>
<evidence type="ECO:0000256" key="7">
    <source>
        <dbReference type="ARBA" id="ARBA00023180"/>
    </source>
</evidence>
<evidence type="ECO:0000256" key="6">
    <source>
        <dbReference type="ARBA" id="ARBA00023136"/>
    </source>
</evidence>
<dbReference type="GO" id="GO:0005886">
    <property type="term" value="C:plasma membrane"/>
    <property type="evidence" value="ECO:0007669"/>
    <property type="project" value="UniProtKB-SubCell"/>
</dbReference>
<reference evidence="11" key="1">
    <citation type="submission" date="2022-11" db="UniProtKB">
        <authorList>
            <consortium name="WormBaseParasite"/>
        </authorList>
    </citation>
    <scope>IDENTIFICATION</scope>
</reference>
<evidence type="ECO:0000256" key="8">
    <source>
        <dbReference type="SAM" id="Phobius"/>
    </source>
</evidence>
<feature type="transmembrane region" description="Helical" evidence="8">
    <location>
        <begin position="876"/>
        <end position="900"/>
    </location>
</feature>
<feature type="transmembrane region" description="Helical" evidence="8">
    <location>
        <begin position="367"/>
        <end position="389"/>
    </location>
</feature>
<name>A0A914DM88_9BILA</name>
<feature type="transmembrane region" description="Helical" evidence="8">
    <location>
        <begin position="338"/>
        <end position="361"/>
    </location>
</feature>
<dbReference type="InterPro" id="IPR051697">
    <property type="entry name" value="Patched_domain-protein"/>
</dbReference>
<evidence type="ECO:0000313" key="11">
    <source>
        <dbReference type="WBParaSite" id="ACRNAN_scaffold313.g25932.t1"/>
    </source>
</evidence>
<dbReference type="InterPro" id="IPR001036">
    <property type="entry name" value="Acrflvin-R"/>
</dbReference>
<evidence type="ECO:0000256" key="5">
    <source>
        <dbReference type="ARBA" id="ARBA00022989"/>
    </source>
</evidence>
<dbReference type="GO" id="GO:0022857">
    <property type="term" value="F:transmembrane transporter activity"/>
    <property type="evidence" value="ECO:0007669"/>
    <property type="project" value="InterPro"/>
</dbReference>
<comment type="subcellular location">
    <subcellularLocation>
        <location evidence="1">Cell membrane</location>
        <topology evidence="1">Multi-pass membrane protein</topology>
    </subcellularLocation>
</comment>
<dbReference type="PRINTS" id="PR00702">
    <property type="entry name" value="ACRIFLAVINRP"/>
</dbReference>
<evidence type="ECO:0000256" key="4">
    <source>
        <dbReference type="ARBA" id="ARBA00022692"/>
    </source>
</evidence>
<dbReference type="WBParaSite" id="ACRNAN_scaffold313.g25932.t1">
    <property type="protein sequence ID" value="ACRNAN_scaffold313.g25932.t1"/>
    <property type="gene ID" value="ACRNAN_scaffold313.g25932"/>
</dbReference>
<proteinExistence type="inferred from homology"/>
<feature type="transmembrane region" description="Helical" evidence="8">
    <location>
        <begin position="304"/>
        <end position="331"/>
    </location>
</feature>
<evidence type="ECO:0000256" key="2">
    <source>
        <dbReference type="ARBA" id="ARBA00005585"/>
    </source>
</evidence>
<feature type="transmembrane region" description="Helical" evidence="8">
    <location>
        <begin position="555"/>
        <end position="576"/>
    </location>
</feature>
<dbReference type="GO" id="GO:0006897">
    <property type="term" value="P:endocytosis"/>
    <property type="evidence" value="ECO:0007669"/>
    <property type="project" value="TreeGrafter"/>
</dbReference>
<comment type="similarity">
    <text evidence="2">Belongs to the patched family.</text>
</comment>
<dbReference type="GO" id="GO:0018996">
    <property type="term" value="P:molting cycle, collagen and cuticulin-based cuticle"/>
    <property type="evidence" value="ECO:0007669"/>
    <property type="project" value="TreeGrafter"/>
</dbReference>
<organism evidence="10 11">
    <name type="scientific">Acrobeloides nanus</name>
    <dbReference type="NCBI Taxonomy" id="290746"/>
    <lineage>
        <taxon>Eukaryota</taxon>
        <taxon>Metazoa</taxon>
        <taxon>Ecdysozoa</taxon>
        <taxon>Nematoda</taxon>
        <taxon>Chromadorea</taxon>
        <taxon>Rhabditida</taxon>
        <taxon>Tylenchina</taxon>
        <taxon>Cephalobomorpha</taxon>
        <taxon>Cephaloboidea</taxon>
        <taxon>Cephalobidae</taxon>
        <taxon>Acrobeloides</taxon>
    </lineage>
</organism>
<evidence type="ECO:0000313" key="10">
    <source>
        <dbReference type="Proteomes" id="UP000887540"/>
    </source>
</evidence>
<dbReference type="PROSITE" id="PS50156">
    <property type="entry name" value="SSD"/>
    <property type="match status" value="1"/>
</dbReference>
<keyword evidence="7" id="KW-0325">Glycoprotein</keyword>
<keyword evidence="5 8" id="KW-1133">Transmembrane helix</keyword>
<keyword evidence="10" id="KW-1185">Reference proteome</keyword>
<evidence type="ECO:0000256" key="3">
    <source>
        <dbReference type="ARBA" id="ARBA00022475"/>
    </source>
</evidence>